<reference evidence="2" key="1">
    <citation type="submission" date="2019-07" db="EMBL/GenBank/DDBJ databases">
        <title>Annotation for the trematode Paragonimus miyazaki's.</title>
        <authorList>
            <person name="Choi Y.-J."/>
        </authorList>
    </citation>
    <scope>NUCLEOTIDE SEQUENCE</scope>
    <source>
        <strain evidence="2">Japan</strain>
    </source>
</reference>
<dbReference type="EMBL" id="JTDE01020807">
    <property type="protein sequence ID" value="KAF7233786.1"/>
    <property type="molecule type" value="Genomic_DNA"/>
</dbReference>
<feature type="region of interest" description="Disordered" evidence="1">
    <location>
        <begin position="79"/>
        <end position="105"/>
    </location>
</feature>
<gene>
    <name evidence="2" type="ORF">EG68_10156</name>
</gene>
<proteinExistence type="predicted"/>
<feature type="compositionally biased region" description="Low complexity" evidence="1">
    <location>
        <begin position="12"/>
        <end position="24"/>
    </location>
</feature>
<feature type="compositionally biased region" description="Polar residues" evidence="1">
    <location>
        <begin position="1"/>
        <end position="11"/>
    </location>
</feature>
<keyword evidence="3" id="KW-1185">Reference proteome</keyword>
<name>A0A8S9YBY2_9TREM</name>
<accession>A0A8S9YBY2</accession>
<sequence>MKQTEYQSEWVLSSGSPSSSPILSPGNLNLSPSSACPVEATMARVVDAIFKSKMSYALDALIQFRACIYSNKPLSTVIRTGRSTPDSRRSPANLSTTSTTHHSSGSTTVVATSCAQRSTCTDSHQCAWCLEGSLYRELLFLTLTALSPKNIDLVQFDDAYATGFLGYRTKDNKLVYESDAPPNYVAAACRQMLRPLTLVP</sequence>
<dbReference type="Proteomes" id="UP000822476">
    <property type="component" value="Unassembled WGS sequence"/>
</dbReference>
<protein>
    <submittedName>
        <fullName evidence="2">Uncharacterized protein</fullName>
    </submittedName>
</protein>
<feature type="compositionally biased region" description="Low complexity" evidence="1">
    <location>
        <begin position="95"/>
        <end position="105"/>
    </location>
</feature>
<organism evidence="2 3">
    <name type="scientific">Paragonimus skrjabini miyazakii</name>
    <dbReference type="NCBI Taxonomy" id="59628"/>
    <lineage>
        <taxon>Eukaryota</taxon>
        <taxon>Metazoa</taxon>
        <taxon>Spiralia</taxon>
        <taxon>Lophotrochozoa</taxon>
        <taxon>Platyhelminthes</taxon>
        <taxon>Trematoda</taxon>
        <taxon>Digenea</taxon>
        <taxon>Plagiorchiida</taxon>
        <taxon>Troglotremata</taxon>
        <taxon>Troglotrematidae</taxon>
        <taxon>Paragonimus</taxon>
    </lineage>
</organism>
<feature type="region of interest" description="Disordered" evidence="1">
    <location>
        <begin position="1"/>
        <end position="24"/>
    </location>
</feature>
<evidence type="ECO:0000256" key="1">
    <source>
        <dbReference type="SAM" id="MobiDB-lite"/>
    </source>
</evidence>
<evidence type="ECO:0000313" key="3">
    <source>
        <dbReference type="Proteomes" id="UP000822476"/>
    </source>
</evidence>
<dbReference type="AlphaFoldDB" id="A0A8S9YBY2"/>
<evidence type="ECO:0000313" key="2">
    <source>
        <dbReference type="EMBL" id="KAF7233786.1"/>
    </source>
</evidence>
<feature type="compositionally biased region" description="Polar residues" evidence="1">
    <location>
        <begin position="79"/>
        <end position="94"/>
    </location>
</feature>
<dbReference type="OrthoDB" id="6273436at2759"/>
<comment type="caution">
    <text evidence="2">The sequence shown here is derived from an EMBL/GenBank/DDBJ whole genome shotgun (WGS) entry which is preliminary data.</text>
</comment>